<keyword evidence="13" id="KW-0328">Glycosyltransferase</keyword>
<evidence type="ECO:0000259" key="11">
    <source>
        <dbReference type="Pfam" id="PF17767"/>
    </source>
</evidence>
<dbReference type="GO" id="GO:0034355">
    <property type="term" value="P:NAD+ biosynthetic process via the salvage pathway"/>
    <property type="evidence" value="ECO:0007669"/>
    <property type="project" value="UniProtKB-ARBA"/>
</dbReference>
<dbReference type="Pfam" id="PF17767">
    <property type="entry name" value="NAPRTase_N"/>
    <property type="match status" value="1"/>
</dbReference>
<dbReference type="FunFam" id="3.20.20.70:FF:000076">
    <property type="entry name" value="Nicotinate phosphoribosyltransferase"/>
    <property type="match status" value="1"/>
</dbReference>
<evidence type="ECO:0000259" key="12">
    <source>
        <dbReference type="Pfam" id="PF17956"/>
    </source>
</evidence>
<dbReference type="EC" id="6.3.4.21" evidence="3 9"/>
<feature type="domain" description="Nicotinate phosphoribosyltransferase C-terminal" evidence="12">
    <location>
        <begin position="362"/>
        <end position="417"/>
    </location>
</feature>
<evidence type="ECO:0000256" key="6">
    <source>
        <dbReference type="ARBA" id="ARBA00022642"/>
    </source>
</evidence>
<evidence type="ECO:0000256" key="5">
    <source>
        <dbReference type="ARBA" id="ARBA00022598"/>
    </source>
</evidence>
<keyword evidence="5 9" id="KW-0436">Ligase</keyword>
<dbReference type="GO" id="GO:0005829">
    <property type="term" value="C:cytosol"/>
    <property type="evidence" value="ECO:0007669"/>
    <property type="project" value="TreeGrafter"/>
</dbReference>
<dbReference type="PANTHER" id="PTHR11098">
    <property type="entry name" value="NICOTINATE PHOSPHORIBOSYLTRANSFERASE"/>
    <property type="match status" value="1"/>
</dbReference>
<feature type="domain" description="Nicotinate phosphoribosyltransferase N-terminal" evidence="11">
    <location>
        <begin position="6"/>
        <end position="128"/>
    </location>
</feature>
<dbReference type="CDD" id="cd01570">
    <property type="entry name" value="NAPRTase_A"/>
    <property type="match status" value="1"/>
</dbReference>
<dbReference type="GO" id="GO:0004516">
    <property type="term" value="F:nicotinate phosphoribosyltransferase activity"/>
    <property type="evidence" value="ECO:0007669"/>
    <property type="project" value="UniProtKB-UniRule"/>
</dbReference>
<dbReference type="UniPathway" id="UPA00253">
    <property type="reaction ID" value="UER00457"/>
</dbReference>
<dbReference type="InterPro" id="IPR036068">
    <property type="entry name" value="Nicotinate_pribotase-like_C"/>
</dbReference>
<dbReference type="InterPro" id="IPR041525">
    <property type="entry name" value="N/Namide_PRibTrfase"/>
</dbReference>
<gene>
    <name evidence="13" type="ORF">ENO47_02295</name>
</gene>
<dbReference type="SUPFAM" id="SSF51690">
    <property type="entry name" value="Nicotinate/Quinolinate PRTase C-terminal domain-like"/>
    <property type="match status" value="1"/>
</dbReference>
<keyword evidence="4" id="KW-0597">Phosphoprotein</keyword>
<evidence type="ECO:0000256" key="3">
    <source>
        <dbReference type="ARBA" id="ARBA00013236"/>
    </source>
</evidence>
<comment type="similarity">
    <text evidence="2 9">Belongs to the NAPRTase family.</text>
</comment>
<evidence type="ECO:0000256" key="8">
    <source>
        <dbReference type="ARBA" id="ARBA00048668"/>
    </source>
</evidence>
<feature type="domain" description="Nicotinate/nicotinamide phosphoribosyltransferase" evidence="10">
    <location>
        <begin position="150"/>
        <end position="336"/>
    </location>
</feature>
<organism evidence="13">
    <name type="scientific">Hydrogenobacter sp</name>
    <dbReference type="NCBI Taxonomy" id="2152829"/>
    <lineage>
        <taxon>Bacteria</taxon>
        <taxon>Pseudomonadati</taxon>
        <taxon>Aquificota</taxon>
        <taxon>Aquificia</taxon>
        <taxon>Aquificales</taxon>
        <taxon>Aquificaceae</taxon>
        <taxon>Hydrogenobacter</taxon>
    </lineage>
</organism>
<dbReference type="PANTHER" id="PTHR11098:SF1">
    <property type="entry name" value="NICOTINATE PHOSPHORIBOSYLTRANSFERASE"/>
    <property type="match status" value="1"/>
</dbReference>
<dbReference type="NCBIfam" id="NF006696">
    <property type="entry name" value="PRK09243.1-3"/>
    <property type="match status" value="1"/>
</dbReference>
<dbReference type="AlphaFoldDB" id="A0A7C2ZDP6"/>
<protein>
    <recommendedName>
        <fullName evidence="3 9">Nicotinate phosphoribosyltransferase</fullName>
        <ecNumber evidence="3 9">6.3.4.21</ecNumber>
    </recommendedName>
</protein>
<evidence type="ECO:0000256" key="7">
    <source>
        <dbReference type="ARBA" id="ARBA00022679"/>
    </source>
</evidence>
<reference evidence="13" key="1">
    <citation type="journal article" date="2020" name="mSystems">
        <title>Genome- and Community-Level Interaction Insights into Carbon Utilization and Element Cycling Functions of Hydrothermarchaeota in Hydrothermal Sediment.</title>
        <authorList>
            <person name="Zhou Z."/>
            <person name="Liu Y."/>
            <person name="Xu W."/>
            <person name="Pan J."/>
            <person name="Luo Z.H."/>
            <person name="Li M."/>
        </authorList>
    </citation>
    <scope>NUCLEOTIDE SEQUENCE [LARGE SCALE GENOMIC DNA]</scope>
    <source>
        <strain evidence="13">SpSt-132</strain>
    </source>
</reference>
<name>A0A7C2ZDP6_9AQUI</name>
<dbReference type="Gene3D" id="3.20.140.10">
    <property type="entry name" value="nicotinate phosphoribosyltransferase"/>
    <property type="match status" value="3"/>
</dbReference>
<sequence length="419" mass="47628">MPFKSLFTDLYELTMAQAYFEAGKTGRAVFSLFVRKLPENRNFFVSCGLEPLLEALSEFRFGDEELKYLKSLGIFKDWFLDYLKEYSFRSNLYAIGEGRIIFQNEPIVQLEGSLPDVQILETIVINLIHYNTLIASKAARCYIAGRGKGLVDFGLRRAHGLDAGLYAARATYITGFSGTSNLFAGMKYSIPVFGTMAHSFVMVFEEEEEAFRAFAKSFPDRTVLLIDTYDTIEGAKKALRLMKEGIKVVGVRIDSGDVEELSKEVREIFDREGFRDVKILVSGGVDEMDMDRWLSRSAPIDAFGVGTKLLTSSDAPYLDIAYKLVEYEGKPKFKLSPGKATFPYKRQVIRHYEDGLMAYDEVVPYREGGLVEMVCKEGNLIKKLPSLKEIREVFMEELSRLPERLKSLHEKAEYKVLII</sequence>
<comment type="catalytic activity">
    <reaction evidence="8 9">
        <text>5-phospho-alpha-D-ribose 1-diphosphate + nicotinate + ATP + H2O = nicotinate beta-D-ribonucleotide + ADP + phosphate + diphosphate</text>
        <dbReference type="Rhea" id="RHEA:36163"/>
        <dbReference type="ChEBI" id="CHEBI:15377"/>
        <dbReference type="ChEBI" id="CHEBI:30616"/>
        <dbReference type="ChEBI" id="CHEBI:32544"/>
        <dbReference type="ChEBI" id="CHEBI:33019"/>
        <dbReference type="ChEBI" id="CHEBI:43474"/>
        <dbReference type="ChEBI" id="CHEBI:57502"/>
        <dbReference type="ChEBI" id="CHEBI:58017"/>
        <dbReference type="ChEBI" id="CHEBI:456216"/>
        <dbReference type="EC" id="6.3.4.21"/>
    </reaction>
</comment>
<comment type="pathway">
    <text evidence="1 9">Cofactor biosynthesis; NAD(+) biosynthesis; nicotinate D-ribonucleotide from nicotinate: step 1/1.</text>
</comment>
<dbReference type="InterPro" id="IPR013785">
    <property type="entry name" value="Aldolase_TIM"/>
</dbReference>
<dbReference type="InterPro" id="IPR006405">
    <property type="entry name" value="Nic_PRibTrfase_pncB"/>
</dbReference>
<dbReference type="Pfam" id="PF17956">
    <property type="entry name" value="NAPRTase_C"/>
    <property type="match status" value="1"/>
</dbReference>
<evidence type="ECO:0000256" key="4">
    <source>
        <dbReference type="ARBA" id="ARBA00022553"/>
    </source>
</evidence>
<dbReference type="NCBIfam" id="TIGR01513">
    <property type="entry name" value="NAPRTase_put"/>
    <property type="match status" value="1"/>
</dbReference>
<dbReference type="EMBL" id="DSFP01000027">
    <property type="protein sequence ID" value="HEW45490.1"/>
    <property type="molecule type" value="Genomic_DNA"/>
</dbReference>
<dbReference type="Gene3D" id="3.20.20.70">
    <property type="entry name" value="Aldolase class I"/>
    <property type="match status" value="1"/>
</dbReference>
<dbReference type="PIRSF" id="PIRSF000484">
    <property type="entry name" value="NAPRT"/>
    <property type="match status" value="1"/>
</dbReference>
<evidence type="ECO:0000256" key="9">
    <source>
        <dbReference type="RuleBase" id="RU365100"/>
    </source>
</evidence>
<dbReference type="InterPro" id="IPR040727">
    <property type="entry name" value="NAPRTase_N"/>
</dbReference>
<dbReference type="NCBIfam" id="NF009131">
    <property type="entry name" value="PRK12484.1"/>
    <property type="match status" value="1"/>
</dbReference>
<dbReference type="GO" id="GO:0047280">
    <property type="term" value="F:nicotinamide phosphoribosyltransferase activity"/>
    <property type="evidence" value="ECO:0007669"/>
    <property type="project" value="UniProtKB-ARBA"/>
</dbReference>
<dbReference type="SUPFAM" id="SSF54675">
    <property type="entry name" value="Nicotinate/Quinolinate PRTase N-terminal domain-like"/>
    <property type="match status" value="1"/>
</dbReference>
<dbReference type="Pfam" id="PF04095">
    <property type="entry name" value="NAPRTase"/>
    <property type="match status" value="1"/>
</dbReference>
<evidence type="ECO:0000256" key="1">
    <source>
        <dbReference type="ARBA" id="ARBA00004952"/>
    </source>
</evidence>
<accession>A0A7C2ZDP6</accession>
<dbReference type="InterPro" id="IPR041619">
    <property type="entry name" value="NAPRTase_C"/>
</dbReference>
<evidence type="ECO:0000256" key="2">
    <source>
        <dbReference type="ARBA" id="ARBA00010897"/>
    </source>
</evidence>
<comment type="caution">
    <text evidence="13">The sequence shown here is derived from an EMBL/GenBank/DDBJ whole genome shotgun (WGS) entry which is preliminary data.</text>
</comment>
<evidence type="ECO:0000259" key="10">
    <source>
        <dbReference type="Pfam" id="PF04095"/>
    </source>
</evidence>
<comment type="function">
    <text evidence="9">Catalyzes the first step in the biosynthesis of NAD from nicotinic acid, the ATP-dependent synthesis of beta-nicotinate D-ribonucleotide from nicotinate and 5-phospho-D-ribose 1-phosphate.</text>
</comment>
<dbReference type="InterPro" id="IPR007229">
    <property type="entry name" value="Nic_PRibTrfase-Fam"/>
</dbReference>
<keyword evidence="7 9" id="KW-0808">Transferase</keyword>
<keyword evidence="6 9" id="KW-0662">Pyridine nucleotide biosynthesis</keyword>
<proteinExistence type="inferred from homology"/>
<comment type="PTM">
    <text evidence="9">Transiently phosphorylated on a His residue during the reaction cycle. Phosphorylation strongly increases the affinity for substrates and increases the rate of nicotinate D-ribonucleotide production. Dephosphorylation regenerates the low-affinity form of the enzyme, leading to product release.</text>
</comment>
<evidence type="ECO:0000313" key="13">
    <source>
        <dbReference type="EMBL" id="HEW45490.1"/>
    </source>
</evidence>